<dbReference type="NCBIfam" id="TIGR01933">
    <property type="entry name" value="hflK"/>
    <property type="match status" value="1"/>
</dbReference>
<sequence length="331" mass="37529">MKMDSDEPRVIDIGNFRPGKPPIKVVLIGVLVLIGLAMAFSVVFTIQPEEVGIVLRFGKYTRTADPGLNFKMPPPMEQVLKVPVQRQLKQEFGYQTAEAGIRTRYADRDLRSESLMLSGDLNVADVEWIAQYRVNDPFKYLFKVRNVTKTFRDMNEAVMRSVVGDRSVDEVITVGRLEIENEVKLKLQELCVRYETGIVVDQIVLQNVNPPDPVKPSFNEVNQAEQERERSINEARGEYNRVIPKAGGEAAQVIEQARGYAIDRVNRAKGDAALFEDVYSAYRRAPEVTRRRIFLETMETIYPAMERKILLDNSLEGVLPLLQLGGTEVKP</sequence>
<comment type="function">
    <text evidence="6">HflC and HflK could encode or regulate a protease.</text>
</comment>
<keyword evidence="3 6" id="KW-0812">Transmembrane</keyword>
<dbReference type="Proteomes" id="UP000598633">
    <property type="component" value="Unassembled WGS sequence"/>
</dbReference>
<dbReference type="GO" id="GO:0016020">
    <property type="term" value="C:membrane"/>
    <property type="evidence" value="ECO:0007669"/>
    <property type="project" value="UniProtKB-SubCell"/>
</dbReference>
<dbReference type="PANTHER" id="PTHR43327:SF2">
    <property type="entry name" value="MODULATOR OF FTSH PROTEASE HFLK"/>
    <property type="match status" value="1"/>
</dbReference>
<comment type="subcellular location">
    <subcellularLocation>
        <location evidence="1">Membrane</location>
        <topology evidence="1">Single-pass membrane protein</topology>
    </subcellularLocation>
</comment>
<accession>A0A8J6Y7S5</accession>
<dbReference type="Gene3D" id="3.30.479.30">
    <property type="entry name" value="Band 7 domain"/>
    <property type="match status" value="1"/>
</dbReference>
<evidence type="ECO:0000256" key="1">
    <source>
        <dbReference type="ARBA" id="ARBA00004167"/>
    </source>
</evidence>
<keyword evidence="8" id="KW-0378">Hydrolase</keyword>
<feature type="domain" description="Band 7" evidence="7">
    <location>
        <begin position="41"/>
        <end position="222"/>
    </location>
</feature>
<gene>
    <name evidence="8" type="primary">hflK</name>
    <name evidence="8" type="ORF">IFJ97_01175</name>
</gene>
<protein>
    <recommendedName>
        <fullName evidence="6">Protein HflK</fullName>
    </recommendedName>
</protein>
<evidence type="ECO:0000313" key="9">
    <source>
        <dbReference type="Proteomes" id="UP000598633"/>
    </source>
</evidence>
<reference evidence="8 9" key="1">
    <citation type="submission" date="2020-08" db="EMBL/GenBank/DDBJ databases">
        <title>Acidobacteriota in marine sediments use diverse sulfur dissimilation pathways.</title>
        <authorList>
            <person name="Wasmund K."/>
        </authorList>
    </citation>
    <scope>NUCLEOTIDE SEQUENCE [LARGE SCALE GENOMIC DNA]</scope>
    <source>
        <strain evidence="8">MAG AM3-A</strain>
    </source>
</reference>
<evidence type="ECO:0000256" key="4">
    <source>
        <dbReference type="ARBA" id="ARBA00022989"/>
    </source>
</evidence>
<feature type="transmembrane region" description="Helical" evidence="6">
    <location>
        <begin position="25"/>
        <end position="46"/>
    </location>
</feature>
<keyword evidence="4 6" id="KW-1133">Transmembrane helix</keyword>
<evidence type="ECO:0000259" key="7">
    <source>
        <dbReference type="SMART" id="SM00244"/>
    </source>
</evidence>
<dbReference type="GO" id="GO:0006508">
    <property type="term" value="P:proteolysis"/>
    <property type="evidence" value="ECO:0007669"/>
    <property type="project" value="UniProtKB-KW"/>
</dbReference>
<dbReference type="EMBL" id="JACXWA010000014">
    <property type="protein sequence ID" value="MBD3869954.1"/>
    <property type="molecule type" value="Genomic_DNA"/>
</dbReference>
<dbReference type="SUPFAM" id="SSF117892">
    <property type="entry name" value="Band 7/SPFH domain"/>
    <property type="match status" value="1"/>
</dbReference>
<dbReference type="InterPro" id="IPR010201">
    <property type="entry name" value="HflK"/>
</dbReference>
<dbReference type="PANTHER" id="PTHR43327">
    <property type="entry name" value="STOMATIN-LIKE PROTEIN 2, MITOCHONDRIAL"/>
    <property type="match status" value="1"/>
</dbReference>
<keyword evidence="5 6" id="KW-0472">Membrane</keyword>
<evidence type="ECO:0000256" key="5">
    <source>
        <dbReference type="ARBA" id="ARBA00023136"/>
    </source>
</evidence>
<dbReference type="InterPro" id="IPR001107">
    <property type="entry name" value="Band_7"/>
</dbReference>
<evidence type="ECO:0000256" key="6">
    <source>
        <dbReference type="RuleBase" id="RU364113"/>
    </source>
</evidence>
<dbReference type="CDD" id="cd03404">
    <property type="entry name" value="SPFH_HflK"/>
    <property type="match status" value="1"/>
</dbReference>
<evidence type="ECO:0000313" key="8">
    <source>
        <dbReference type="EMBL" id="MBD3869954.1"/>
    </source>
</evidence>
<dbReference type="InterPro" id="IPR050710">
    <property type="entry name" value="Band7/mec-2_domain"/>
</dbReference>
<dbReference type="AlphaFoldDB" id="A0A8J6Y7S5"/>
<evidence type="ECO:0000256" key="2">
    <source>
        <dbReference type="ARBA" id="ARBA00006971"/>
    </source>
</evidence>
<comment type="similarity">
    <text evidence="2 6">Belongs to the band 7/mec-2 family. HflK subfamily.</text>
</comment>
<dbReference type="GO" id="GO:0008233">
    <property type="term" value="F:peptidase activity"/>
    <property type="evidence" value="ECO:0007669"/>
    <property type="project" value="UniProtKB-KW"/>
</dbReference>
<keyword evidence="8" id="KW-0645">Protease</keyword>
<comment type="caution">
    <text evidence="8">The sequence shown here is derived from an EMBL/GenBank/DDBJ whole genome shotgun (WGS) entry which is preliminary data.</text>
</comment>
<dbReference type="Pfam" id="PF01145">
    <property type="entry name" value="Band_7"/>
    <property type="match status" value="1"/>
</dbReference>
<dbReference type="SMART" id="SM00244">
    <property type="entry name" value="PHB"/>
    <property type="match status" value="1"/>
</dbReference>
<name>A0A8J6Y7S5_9BACT</name>
<organism evidence="8 9">
    <name type="scientific">Candidatus Sulfomarinibacter kjeldsenii</name>
    <dbReference type="NCBI Taxonomy" id="2885994"/>
    <lineage>
        <taxon>Bacteria</taxon>
        <taxon>Pseudomonadati</taxon>
        <taxon>Acidobacteriota</taxon>
        <taxon>Thermoanaerobaculia</taxon>
        <taxon>Thermoanaerobaculales</taxon>
        <taxon>Candidatus Sulfomarinibacteraceae</taxon>
        <taxon>Candidatus Sulfomarinibacter</taxon>
    </lineage>
</organism>
<comment type="subunit">
    <text evidence="6">HflC and HflK may interact to form a multimeric complex.</text>
</comment>
<evidence type="ECO:0000256" key="3">
    <source>
        <dbReference type="ARBA" id="ARBA00022692"/>
    </source>
</evidence>
<dbReference type="InterPro" id="IPR036013">
    <property type="entry name" value="Band_7/SPFH_dom_sf"/>
</dbReference>
<proteinExistence type="inferred from homology"/>